<dbReference type="InterPro" id="IPR035983">
    <property type="entry name" value="Hect_E3_ubiquitin_ligase"/>
</dbReference>
<dbReference type="GO" id="GO:0004842">
    <property type="term" value="F:ubiquitin-protein transferase activity"/>
    <property type="evidence" value="ECO:0007669"/>
    <property type="project" value="InterPro"/>
</dbReference>
<sequence>MFFKNATVAQVYDWVGSIEIVPEYFRLITPIAGKVLLPENPITEAAKCVLNMCETEDALSLVHDDSEINAIGYAQTVFGDNISEFFPDNFMEEDEEDNAGTKDFLTIRHQELEKLCREGNSQQVTVSRPNIVEDMMSAYADPDIVKRFITIRFTEECGVDFDGIKREAYSLFWENAIPRFFEGTCTFVPHISPGIEENVYTVLGRILWHGFVLSGVFPISINKVFLALVLAGKDSISDEDFLEGFLEYVSSYERLKLSHIMQEKELSQESNNFFVDFMSEFAVSKLPTPENKKNVLISVGKTELFSKPRMAMDSLKEGFLYGISDGTVFTKQTVFNIYKELSVTTDKVLSLFTIEDLSTMTKAKEAVFTYLKRYVRNLTEKELPLLLRFITGSATYSGEHIKVIFHSYTGNLPHVLLHTCSSIIDLPNSGYDNFNDFRMQFDEVIKNPESWHFHSM</sequence>
<evidence type="ECO:0000313" key="4">
    <source>
        <dbReference type="Proteomes" id="UP001152795"/>
    </source>
</evidence>
<dbReference type="AlphaFoldDB" id="A0A6S7JC52"/>
<evidence type="ECO:0000313" key="3">
    <source>
        <dbReference type="EMBL" id="CAB4029746.1"/>
    </source>
</evidence>
<dbReference type="SUPFAM" id="SSF56204">
    <property type="entry name" value="Hect, E3 ligase catalytic domain"/>
    <property type="match status" value="1"/>
</dbReference>
<comment type="caution">
    <text evidence="2">Lacks conserved residue(s) required for the propagation of feature annotation.</text>
</comment>
<dbReference type="OrthoDB" id="5967625at2759"/>
<dbReference type="Proteomes" id="UP001152795">
    <property type="component" value="Unassembled WGS sequence"/>
</dbReference>
<dbReference type="Gene3D" id="3.90.1750.10">
    <property type="entry name" value="Hect, E3 ligase catalytic domains"/>
    <property type="match status" value="1"/>
</dbReference>
<evidence type="ECO:0000256" key="2">
    <source>
        <dbReference type="PROSITE-ProRule" id="PRU00104"/>
    </source>
</evidence>
<keyword evidence="4" id="KW-1185">Reference proteome</keyword>
<proteinExistence type="predicted"/>
<dbReference type="EMBL" id="CACRXK020016375">
    <property type="protein sequence ID" value="CAB4029746.1"/>
    <property type="molecule type" value="Genomic_DNA"/>
</dbReference>
<dbReference type="Pfam" id="PF00632">
    <property type="entry name" value="HECT"/>
    <property type="match status" value="1"/>
</dbReference>
<keyword evidence="1 2" id="KW-0833">Ubl conjugation pathway</keyword>
<dbReference type="PROSITE" id="PS50237">
    <property type="entry name" value="HECT"/>
    <property type="match status" value="1"/>
</dbReference>
<name>A0A6S7JC52_PARCT</name>
<protein>
    <submittedName>
        <fullName evidence="3">Uncharacterized protein LOC110061938</fullName>
    </submittedName>
</protein>
<evidence type="ECO:0000256" key="1">
    <source>
        <dbReference type="ARBA" id="ARBA00022786"/>
    </source>
</evidence>
<accession>A0A6S7JC52</accession>
<gene>
    <name evidence="3" type="ORF">PACLA_8A020839</name>
</gene>
<organism evidence="3 4">
    <name type="scientific">Paramuricea clavata</name>
    <name type="common">Red gorgonian</name>
    <name type="synonym">Violescent sea-whip</name>
    <dbReference type="NCBI Taxonomy" id="317549"/>
    <lineage>
        <taxon>Eukaryota</taxon>
        <taxon>Metazoa</taxon>
        <taxon>Cnidaria</taxon>
        <taxon>Anthozoa</taxon>
        <taxon>Octocorallia</taxon>
        <taxon>Malacalcyonacea</taxon>
        <taxon>Plexauridae</taxon>
        <taxon>Paramuricea</taxon>
    </lineage>
</organism>
<reference evidence="3" key="1">
    <citation type="submission" date="2020-04" db="EMBL/GenBank/DDBJ databases">
        <authorList>
            <person name="Alioto T."/>
            <person name="Alioto T."/>
            <person name="Gomez Garrido J."/>
        </authorList>
    </citation>
    <scope>NUCLEOTIDE SEQUENCE</scope>
    <source>
        <strain evidence="3">A484AB</strain>
    </source>
</reference>
<dbReference type="InterPro" id="IPR000569">
    <property type="entry name" value="HECT_dom"/>
</dbReference>
<comment type="caution">
    <text evidence="3">The sequence shown here is derived from an EMBL/GenBank/DDBJ whole genome shotgun (WGS) entry which is preliminary data.</text>
</comment>